<evidence type="ECO:0000256" key="1">
    <source>
        <dbReference type="ARBA" id="ARBA00022859"/>
    </source>
</evidence>
<reference evidence="6" key="1">
    <citation type="submission" date="2020-11" db="EMBL/GenBank/DDBJ databases">
        <title>Gallus gallus (Chicken) genome, bGalGal1, GRCg7b, maternal haplotype autosomes + Z &amp; W.</title>
        <authorList>
            <person name="Warren W."/>
            <person name="Formenti G."/>
            <person name="Fedrigo O."/>
            <person name="Haase B."/>
            <person name="Mountcastle J."/>
            <person name="Balacco J."/>
            <person name="Tracey A."/>
            <person name="Schneider V."/>
            <person name="Okimoto R."/>
            <person name="Cheng H."/>
            <person name="Hawken R."/>
            <person name="Howe K."/>
            <person name="Jarvis E.D."/>
        </authorList>
    </citation>
    <scope>NUCLEOTIDE SEQUENCE [LARGE SCALE GENOMIC DNA]</scope>
    <source>
        <strain evidence="6">Broiler</strain>
    </source>
</reference>
<dbReference type="SUPFAM" id="SSF48726">
    <property type="entry name" value="Immunoglobulin"/>
    <property type="match status" value="2"/>
</dbReference>
<dbReference type="FunFam" id="2.60.40.10:FF:002751">
    <property type="entry name" value="Uncharacterized protein"/>
    <property type="match status" value="1"/>
</dbReference>
<dbReference type="GeneTree" id="ENSGT00940000163533"/>
<dbReference type="FunCoup" id="A0A8V1A2X7">
    <property type="interactions" value="121"/>
</dbReference>
<proteinExistence type="predicted"/>
<dbReference type="Proteomes" id="UP000000539">
    <property type="component" value="Chromosome 27"/>
</dbReference>
<evidence type="ECO:0000313" key="6">
    <source>
        <dbReference type="Ensembl" id="ENSGALP00010038372.1"/>
    </source>
</evidence>
<evidence type="ECO:0000256" key="3">
    <source>
        <dbReference type="ARBA" id="ARBA00043265"/>
    </source>
</evidence>
<keyword evidence="2" id="KW-1064">Adaptive immunity</keyword>
<feature type="domain" description="Ig-like" evidence="5">
    <location>
        <begin position="36"/>
        <end position="133"/>
    </location>
</feature>
<dbReference type="GO" id="GO:0019814">
    <property type="term" value="C:immunoglobulin complex"/>
    <property type="evidence" value="ECO:0007669"/>
    <property type="project" value="UniProtKB-KW"/>
</dbReference>
<name>A0A8V1A2X7_CHICK</name>
<keyword evidence="7" id="KW-1185">Reference proteome</keyword>
<dbReference type="Ensembl" id="ENSGALT00010062091.1">
    <property type="protein sequence ID" value="ENSGALP00010038372.1"/>
    <property type="gene ID" value="ENSGALG00010025331.1"/>
</dbReference>
<dbReference type="Pfam" id="PF07686">
    <property type="entry name" value="V-set"/>
    <property type="match status" value="1"/>
</dbReference>
<dbReference type="FunFam" id="2.60.40.10:FF:001810">
    <property type="entry name" value="T cell receptor delta constant"/>
    <property type="match status" value="1"/>
</dbReference>
<dbReference type="SMART" id="SM00406">
    <property type="entry name" value="IGv"/>
    <property type="match status" value="1"/>
</dbReference>
<keyword evidence="3" id="KW-1280">Immunoglobulin</keyword>
<dbReference type="PROSITE" id="PS50835">
    <property type="entry name" value="IG_LIKE"/>
    <property type="match status" value="1"/>
</dbReference>
<dbReference type="InterPro" id="IPR003599">
    <property type="entry name" value="Ig_sub"/>
</dbReference>
<reference evidence="6" key="2">
    <citation type="submission" date="2025-08" db="UniProtKB">
        <authorList>
            <consortium name="Ensembl"/>
        </authorList>
    </citation>
    <scope>IDENTIFICATION</scope>
    <source>
        <strain evidence="6">broiler</strain>
    </source>
</reference>
<dbReference type="GO" id="GO:0003823">
    <property type="term" value="F:antigen binding"/>
    <property type="evidence" value="ECO:0000318"/>
    <property type="project" value="GO_Central"/>
</dbReference>
<feature type="chain" id="PRO_5036483071" description="Ig-like domain-containing protein" evidence="4">
    <location>
        <begin position="22"/>
        <end position="297"/>
    </location>
</feature>
<evidence type="ECO:0000256" key="4">
    <source>
        <dbReference type="SAM" id="SignalP"/>
    </source>
</evidence>
<evidence type="ECO:0000256" key="2">
    <source>
        <dbReference type="ARBA" id="ARBA00023130"/>
    </source>
</evidence>
<dbReference type="InterPro" id="IPR036179">
    <property type="entry name" value="Ig-like_dom_sf"/>
</dbReference>
<keyword evidence="4" id="KW-0732">Signal</keyword>
<evidence type="ECO:0000313" key="7">
    <source>
        <dbReference type="Proteomes" id="UP000000539"/>
    </source>
</evidence>
<dbReference type="PANTHER" id="PTHR23266">
    <property type="entry name" value="IMMUNOGLOBULIN HEAVY CHAIN"/>
    <property type="match status" value="1"/>
</dbReference>
<evidence type="ECO:0000259" key="5">
    <source>
        <dbReference type="PROSITE" id="PS50835"/>
    </source>
</evidence>
<dbReference type="AlphaFoldDB" id="A0A8V1A2X7"/>
<keyword evidence="1" id="KW-0391">Immunity</keyword>
<organism evidence="6 7">
    <name type="scientific">Gallus gallus</name>
    <name type="common">Chicken</name>
    <dbReference type="NCBI Taxonomy" id="9031"/>
    <lineage>
        <taxon>Eukaryota</taxon>
        <taxon>Metazoa</taxon>
        <taxon>Chordata</taxon>
        <taxon>Craniata</taxon>
        <taxon>Vertebrata</taxon>
        <taxon>Euteleostomi</taxon>
        <taxon>Archelosauria</taxon>
        <taxon>Archosauria</taxon>
        <taxon>Dinosauria</taxon>
        <taxon>Saurischia</taxon>
        <taxon>Theropoda</taxon>
        <taxon>Coelurosauria</taxon>
        <taxon>Aves</taxon>
        <taxon>Neognathae</taxon>
        <taxon>Galloanserae</taxon>
        <taxon>Galliformes</taxon>
        <taxon>Phasianidae</taxon>
        <taxon>Phasianinae</taxon>
        <taxon>Gallus</taxon>
    </lineage>
</organism>
<dbReference type="InterPro" id="IPR013783">
    <property type="entry name" value="Ig-like_fold"/>
</dbReference>
<dbReference type="InterPro" id="IPR013106">
    <property type="entry name" value="Ig_V-set"/>
</dbReference>
<dbReference type="Gene3D" id="2.60.40.10">
    <property type="entry name" value="Immunoglobulins"/>
    <property type="match status" value="2"/>
</dbReference>
<accession>A0A8V1A2X7</accession>
<sequence length="297" mass="32233">MAAGLGPWLLALALGPAGVCAQLRLETSGGGVRAPGDSVQLSCRGSGFSFGSYDVLWYRQTLGGRLEWLSYISSSSYTVRYSPGVEGRATVSRDNSRSVSSLSLRALYPHDSAHYLCAFRTGINSVRTDKLVFGSGTTLTVEPREQRDSIPEVIVMKSKKHKEDGDTGKAACLARNFYKKNISLEMSSNEVVYEPKAPIVTSNGMYNTIKVVKVTKQSEVTCTARLSNGNFTANSTTPEMKAEEIKPANICNTTDTSAEDVKMEKVNMLSMAVLGLRVLLAKSIAFNTLMSIKLILF</sequence>
<dbReference type="InterPro" id="IPR007110">
    <property type="entry name" value="Ig-like_dom"/>
</dbReference>
<protein>
    <recommendedName>
        <fullName evidence="5">Ig-like domain-containing protein</fullName>
    </recommendedName>
</protein>
<dbReference type="GO" id="GO:0016064">
    <property type="term" value="P:immunoglobulin mediated immune response"/>
    <property type="evidence" value="ECO:0000318"/>
    <property type="project" value="GO_Central"/>
</dbReference>
<dbReference type="SMART" id="SM00409">
    <property type="entry name" value="IG"/>
    <property type="match status" value="1"/>
</dbReference>
<dbReference type="GO" id="GO:0005576">
    <property type="term" value="C:extracellular region"/>
    <property type="evidence" value="ECO:0007669"/>
    <property type="project" value="UniProtKB-ARBA"/>
</dbReference>
<reference evidence="6" key="3">
    <citation type="submission" date="2025-09" db="UniProtKB">
        <authorList>
            <consortium name="Ensembl"/>
        </authorList>
    </citation>
    <scope>IDENTIFICATION</scope>
    <source>
        <strain evidence="6">broiler</strain>
    </source>
</reference>
<feature type="signal peptide" evidence="4">
    <location>
        <begin position="1"/>
        <end position="21"/>
    </location>
</feature>
<dbReference type="InterPro" id="IPR050199">
    <property type="entry name" value="IgHV"/>
</dbReference>